<dbReference type="GO" id="GO:0046872">
    <property type="term" value="F:metal ion binding"/>
    <property type="evidence" value="ECO:0007669"/>
    <property type="project" value="InterPro"/>
</dbReference>
<gene>
    <name evidence="3" type="ORF">MtrunA17_Chr6g0467191</name>
</gene>
<evidence type="ECO:0000256" key="1">
    <source>
        <dbReference type="SAM" id="Phobius"/>
    </source>
</evidence>
<keyword evidence="1" id="KW-1133">Transmembrane helix</keyword>
<comment type="caution">
    <text evidence="3">The sequence shown here is derived from an EMBL/GenBank/DDBJ whole genome shotgun (WGS) entry which is preliminary data.</text>
</comment>
<dbReference type="Proteomes" id="UP000265566">
    <property type="component" value="Chromosome 6"/>
</dbReference>
<dbReference type="InterPro" id="IPR009810">
    <property type="entry name" value="Nodulin_late_dom"/>
</dbReference>
<name>A0A396HDB5_MEDTR</name>
<dbReference type="Gramene" id="rna35729">
    <property type="protein sequence ID" value="RHN51312.1"/>
    <property type="gene ID" value="gene35729"/>
</dbReference>
<organism evidence="3 4">
    <name type="scientific">Medicago truncatula</name>
    <name type="common">Barrel medic</name>
    <name type="synonym">Medicago tribuloides</name>
    <dbReference type="NCBI Taxonomy" id="3880"/>
    <lineage>
        <taxon>Eukaryota</taxon>
        <taxon>Viridiplantae</taxon>
        <taxon>Streptophyta</taxon>
        <taxon>Embryophyta</taxon>
        <taxon>Tracheophyta</taxon>
        <taxon>Spermatophyta</taxon>
        <taxon>Magnoliopsida</taxon>
        <taxon>eudicotyledons</taxon>
        <taxon>Gunneridae</taxon>
        <taxon>Pentapetalae</taxon>
        <taxon>rosids</taxon>
        <taxon>fabids</taxon>
        <taxon>Fabales</taxon>
        <taxon>Fabaceae</taxon>
        <taxon>Papilionoideae</taxon>
        <taxon>50 kb inversion clade</taxon>
        <taxon>NPAAA clade</taxon>
        <taxon>Hologalegina</taxon>
        <taxon>IRL clade</taxon>
        <taxon>Trifolieae</taxon>
        <taxon>Medicago</taxon>
    </lineage>
</organism>
<feature type="transmembrane region" description="Helical" evidence="1">
    <location>
        <begin position="7"/>
        <end position="24"/>
    </location>
</feature>
<dbReference type="Pfam" id="PF07127">
    <property type="entry name" value="Nodulin_late"/>
    <property type="match status" value="1"/>
</dbReference>
<reference evidence="4" key="1">
    <citation type="journal article" date="2018" name="Nat. Plants">
        <title>Whole-genome landscape of Medicago truncatula symbiotic genes.</title>
        <authorList>
            <person name="Pecrix Y."/>
            <person name="Staton S.E."/>
            <person name="Sallet E."/>
            <person name="Lelandais-Briere C."/>
            <person name="Moreau S."/>
            <person name="Carrere S."/>
            <person name="Blein T."/>
            <person name="Jardinaud M.F."/>
            <person name="Latrasse D."/>
            <person name="Zouine M."/>
            <person name="Zahm M."/>
            <person name="Kreplak J."/>
            <person name="Mayjonade B."/>
            <person name="Satge C."/>
            <person name="Perez M."/>
            <person name="Cauet S."/>
            <person name="Marande W."/>
            <person name="Chantry-Darmon C."/>
            <person name="Lopez-Roques C."/>
            <person name="Bouchez O."/>
            <person name="Berard A."/>
            <person name="Debelle F."/>
            <person name="Munos S."/>
            <person name="Bendahmane A."/>
            <person name="Berges H."/>
            <person name="Niebel A."/>
            <person name="Buitink J."/>
            <person name="Frugier F."/>
            <person name="Benhamed M."/>
            <person name="Crespi M."/>
            <person name="Gouzy J."/>
            <person name="Gamas P."/>
        </authorList>
    </citation>
    <scope>NUCLEOTIDE SEQUENCE [LARGE SCALE GENOMIC DNA]</scope>
    <source>
        <strain evidence="4">cv. Jemalong A17</strain>
    </source>
</reference>
<sequence>MAEIVKLIYVMIIFFYVFLVSMNVDASDECVKVSDCSPTKYCLPGRRMICSKGKCKCLRNMFIPIPE</sequence>
<keyword evidence="1" id="KW-0472">Membrane</keyword>
<dbReference type="EMBL" id="PSQE01000006">
    <property type="protein sequence ID" value="RHN51312.1"/>
    <property type="molecule type" value="Genomic_DNA"/>
</dbReference>
<feature type="domain" description="Late nodulin" evidence="2">
    <location>
        <begin position="1"/>
        <end position="56"/>
    </location>
</feature>
<protein>
    <submittedName>
        <fullName evidence="3">Putative Late nodulin</fullName>
    </submittedName>
</protein>
<dbReference type="AlphaFoldDB" id="A0A396HDB5"/>
<evidence type="ECO:0000313" key="3">
    <source>
        <dbReference type="EMBL" id="RHN51312.1"/>
    </source>
</evidence>
<keyword evidence="1" id="KW-0812">Transmembrane</keyword>
<proteinExistence type="predicted"/>
<evidence type="ECO:0000259" key="2">
    <source>
        <dbReference type="Pfam" id="PF07127"/>
    </source>
</evidence>
<evidence type="ECO:0000313" key="4">
    <source>
        <dbReference type="Proteomes" id="UP000265566"/>
    </source>
</evidence>
<accession>A0A396HDB5</accession>